<keyword evidence="3" id="KW-1185">Reference proteome</keyword>
<feature type="region of interest" description="Disordered" evidence="1">
    <location>
        <begin position="1038"/>
        <end position="1065"/>
    </location>
</feature>
<organism evidence="2 3">
    <name type="scientific">Tetrahymena thermophila (strain SB210)</name>
    <dbReference type="NCBI Taxonomy" id="312017"/>
    <lineage>
        <taxon>Eukaryota</taxon>
        <taxon>Sar</taxon>
        <taxon>Alveolata</taxon>
        <taxon>Ciliophora</taxon>
        <taxon>Intramacronucleata</taxon>
        <taxon>Oligohymenophorea</taxon>
        <taxon>Hymenostomatida</taxon>
        <taxon>Tetrahymenina</taxon>
        <taxon>Tetrahymenidae</taxon>
        <taxon>Tetrahymena</taxon>
    </lineage>
</organism>
<dbReference type="GeneID" id="7824017"/>
<feature type="compositionally biased region" description="Polar residues" evidence="1">
    <location>
        <begin position="1046"/>
        <end position="1061"/>
    </location>
</feature>
<evidence type="ECO:0000313" key="2">
    <source>
        <dbReference type="EMBL" id="EAR84965.2"/>
    </source>
</evidence>
<gene>
    <name evidence="2" type="ORF">TTHERM_00585230</name>
</gene>
<dbReference type="Proteomes" id="UP000009168">
    <property type="component" value="Unassembled WGS sequence"/>
</dbReference>
<protein>
    <submittedName>
        <fullName evidence="2">Uncharacterized protein</fullName>
    </submittedName>
</protein>
<accession>I7LTB9</accession>
<dbReference type="AlphaFoldDB" id="I7LTB9"/>
<dbReference type="KEGG" id="tet:TTHERM_00585230"/>
<evidence type="ECO:0000256" key="1">
    <source>
        <dbReference type="SAM" id="MobiDB-lite"/>
    </source>
</evidence>
<sequence length="1125" mass="132837">MSTNKENKEIKDAWLKDTNNAEYIKFINGAFGVQKNPKANQTIEPVQIIEKREEEKKKYLLEEEKVGGENFYILKIGKIGGSKLERPVLFRKSNLIQIKQSGNKPVEKDLGRIQKLENGENKFTGKHANKIVLNASVLKEGSDKPRQIYILCENKTISDKILSYTIQNKVLKSFTLIKQDVAPRFKYFLANRFRQSIKNYANYLKAQEENNKSQQKKTFETIFKGFDKKCISEVIQKWKQESQLADKAEKDTQLKEQIKLRNQEKERRWQILKSSEVLKQVDRRNLKTAMNKAIFSARQREMEEKEAERAERVKRTKNEKKLHLQFSQLILSSALRMVRPILDVYYIVNKNIVTYDQYEKRNEDAIIVNKGQQAAPSELVRKINGQNFQKQPEQDELFQMVFTAKMHSKMSDNSYLWNLQPYDGFQTTSQQLQDDTIKFGDLDSCEKDTLKISLYDEMNRQKQYITFVTVSDLISAQTTTKQIWLNFSLESMKNFNTKILLKANIFRTPTIKSQTHSSFDDFLDIFGSKQFEMVDPIYLIRLKNLSLIRSSWIYFLEKLIDEGLGSNSSIKLLQFLIDAIEQKDQVEYPQDISDPLIYKDFRKIFYESISMYLTSAYAKTVLQQEDHQQELLEKIGEPDSKYIHKIIKEIQKTKTQISYEDLKRLFIYGVPSRFRCLYWSNFLQINNIIQDDIQRTSDGFVSDSDDLVKRYEYYQKLPEIDCSKSFLDQDEYEIMGKWHADNLEQILSAFTSYLKYHRIVDLTYEDRLRYNLYRFIQRIYICLYPTFMKTEDNLHAGFFTYDKQKSKLQMSLKKIDLNDFTQDEQNQKEQIIRAEIFWFSVAFYNLYFKQLVVMENEQGLQAMKKRIAIGIVAYETMLNPHSKLMIQQNQLQDAIKYQWFKQSTNFFQNTFQSFNFTKILDIVVFEFGMNLMDGFENAVLACFITLLDRIKLDGIINQSQLENAFITEGLFLQQSFFVDLYKNIQTIQKGFDAQLIENQLHNLNFNQFGDLYLPEEDNEKNLKIDKEILETLQTSNNRTLDLGNHPQGNEAGQQNQNLSPQKKQRIVNVKSPFQVRKDFVEQDSEEEKDKLNPIKDYLVSHKVKFDEELINKKNERKPHTPPMIL</sequence>
<dbReference type="RefSeq" id="XP_001032628.2">
    <property type="nucleotide sequence ID" value="XM_001032628.2"/>
</dbReference>
<proteinExistence type="predicted"/>
<name>I7LTB9_TETTS</name>
<dbReference type="EMBL" id="GG662510">
    <property type="protein sequence ID" value="EAR84965.2"/>
    <property type="molecule type" value="Genomic_DNA"/>
</dbReference>
<dbReference type="InParanoid" id="I7LTB9"/>
<reference evidence="3" key="1">
    <citation type="journal article" date="2006" name="PLoS Biol.">
        <title>Macronuclear genome sequence of the ciliate Tetrahymena thermophila, a model eukaryote.</title>
        <authorList>
            <person name="Eisen J.A."/>
            <person name="Coyne R.S."/>
            <person name="Wu M."/>
            <person name="Wu D."/>
            <person name="Thiagarajan M."/>
            <person name="Wortman J.R."/>
            <person name="Badger J.H."/>
            <person name="Ren Q."/>
            <person name="Amedeo P."/>
            <person name="Jones K.M."/>
            <person name="Tallon L.J."/>
            <person name="Delcher A.L."/>
            <person name="Salzberg S.L."/>
            <person name="Silva J.C."/>
            <person name="Haas B.J."/>
            <person name="Majoros W.H."/>
            <person name="Farzad M."/>
            <person name="Carlton J.M."/>
            <person name="Smith R.K. Jr."/>
            <person name="Garg J."/>
            <person name="Pearlman R.E."/>
            <person name="Karrer K.M."/>
            <person name="Sun L."/>
            <person name="Manning G."/>
            <person name="Elde N.C."/>
            <person name="Turkewitz A.P."/>
            <person name="Asai D.J."/>
            <person name="Wilkes D.E."/>
            <person name="Wang Y."/>
            <person name="Cai H."/>
            <person name="Collins K."/>
            <person name="Stewart B.A."/>
            <person name="Lee S.R."/>
            <person name="Wilamowska K."/>
            <person name="Weinberg Z."/>
            <person name="Ruzzo W.L."/>
            <person name="Wloga D."/>
            <person name="Gaertig J."/>
            <person name="Frankel J."/>
            <person name="Tsao C.-C."/>
            <person name="Gorovsky M.A."/>
            <person name="Keeling P.J."/>
            <person name="Waller R.F."/>
            <person name="Patron N.J."/>
            <person name="Cherry J.M."/>
            <person name="Stover N.A."/>
            <person name="Krieger C.J."/>
            <person name="del Toro C."/>
            <person name="Ryder H.F."/>
            <person name="Williamson S.C."/>
            <person name="Barbeau R.A."/>
            <person name="Hamilton E.P."/>
            <person name="Orias E."/>
        </authorList>
    </citation>
    <scope>NUCLEOTIDE SEQUENCE [LARGE SCALE GENOMIC DNA]</scope>
    <source>
        <strain evidence="3">SB210</strain>
    </source>
</reference>
<evidence type="ECO:0000313" key="3">
    <source>
        <dbReference type="Proteomes" id="UP000009168"/>
    </source>
</evidence>